<dbReference type="PANTHER" id="PTHR30269">
    <property type="entry name" value="TRANSMEMBRANE PROTEIN YFCA"/>
    <property type="match status" value="1"/>
</dbReference>
<organism evidence="9 10">
    <name type="scientific">Uliginosibacterium paludis</name>
    <dbReference type="NCBI Taxonomy" id="1615952"/>
    <lineage>
        <taxon>Bacteria</taxon>
        <taxon>Pseudomonadati</taxon>
        <taxon>Pseudomonadota</taxon>
        <taxon>Betaproteobacteria</taxon>
        <taxon>Rhodocyclales</taxon>
        <taxon>Zoogloeaceae</taxon>
        <taxon>Uliginosibacterium</taxon>
    </lineage>
</organism>
<dbReference type="RefSeq" id="WP_345925903.1">
    <property type="nucleotide sequence ID" value="NZ_JBDIVF010000002.1"/>
</dbReference>
<comment type="subcellular location">
    <subcellularLocation>
        <location evidence="1 8">Cell membrane</location>
        <topology evidence="1 8">Multi-pass membrane protein</topology>
    </subcellularLocation>
</comment>
<reference evidence="9 10" key="1">
    <citation type="submission" date="2024-07" db="EMBL/GenBank/DDBJ databases">
        <title>Uliginosibacterium paludis KCTC:42655.</title>
        <authorList>
            <person name="Kim M.K."/>
        </authorList>
    </citation>
    <scope>NUCLEOTIDE SEQUENCE [LARGE SCALE GENOMIC DNA]</scope>
    <source>
        <strain evidence="9 10">KCTC 42655</strain>
    </source>
</reference>
<evidence type="ECO:0000256" key="1">
    <source>
        <dbReference type="ARBA" id="ARBA00004651"/>
    </source>
</evidence>
<feature type="transmembrane region" description="Helical" evidence="8">
    <location>
        <begin position="192"/>
        <end position="211"/>
    </location>
</feature>
<keyword evidence="7 8" id="KW-0472">Membrane</keyword>
<dbReference type="Pfam" id="PF01925">
    <property type="entry name" value="TauE"/>
    <property type="match status" value="1"/>
</dbReference>
<keyword evidence="6 8" id="KW-1133">Transmembrane helix</keyword>
<keyword evidence="5 8" id="KW-0812">Transmembrane</keyword>
<dbReference type="InterPro" id="IPR002781">
    <property type="entry name" value="TM_pro_TauE-like"/>
</dbReference>
<evidence type="ECO:0000256" key="8">
    <source>
        <dbReference type="RuleBase" id="RU363041"/>
    </source>
</evidence>
<dbReference type="EMBL" id="JBEWLZ010000007">
    <property type="protein sequence ID" value="MET1490776.1"/>
    <property type="molecule type" value="Genomic_DNA"/>
</dbReference>
<proteinExistence type="inferred from homology"/>
<keyword evidence="10" id="KW-1185">Reference proteome</keyword>
<dbReference type="PANTHER" id="PTHR30269:SF37">
    <property type="entry name" value="MEMBRANE TRANSPORTER PROTEIN"/>
    <property type="match status" value="1"/>
</dbReference>
<evidence type="ECO:0000256" key="4">
    <source>
        <dbReference type="ARBA" id="ARBA00022475"/>
    </source>
</evidence>
<feature type="transmembrane region" description="Helical" evidence="8">
    <location>
        <begin position="75"/>
        <end position="94"/>
    </location>
</feature>
<gene>
    <name evidence="9" type="ORF">ABVT11_13140</name>
</gene>
<feature type="transmembrane region" description="Helical" evidence="8">
    <location>
        <begin position="132"/>
        <end position="156"/>
    </location>
</feature>
<evidence type="ECO:0000313" key="10">
    <source>
        <dbReference type="Proteomes" id="UP001548590"/>
    </source>
</evidence>
<evidence type="ECO:0000313" key="9">
    <source>
        <dbReference type="EMBL" id="MET1490776.1"/>
    </source>
</evidence>
<dbReference type="InterPro" id="IPR052017">
    <property type="entry name" value="TSUP"/>
</dbReference>
<evidence type="ECO:0000256" key="2">
    <source>
        <dbReference type="ARBA" id="ARBA00009142"/>
    </source>
</evidence>
<evidence type="ECO:0000256" key="3">
    <source>
        <dbReference type="ARBA" id="ARBA00022448"/>
    </source>
</evidence>
<evidence type="ECO:0000256" key="5">
    <source>
        <dbReference type="ARBA" id="ARBA00022692"/>
    </source>
</evidence>
<protein>
    <recommendedName>
        <fullName evidence="8">Probable membrane transporter protein</fullName>
    </recommendedName>
</protein>
<feature type="transmembrane region" description="Helical" evidence="8">
    <location>
        <begin position="168"/>
        <end position="186"/>
    </location>
</feature>
<dbReference type="Proteomes" id="UP001548590">
    <property type="component" value="Unassembled WGS sequence"/>
</dbReference>
<comment type="similarity">
    <text evidence="2 8">Belongs to the 4-toluene sulfonate uptake permease (TSUP) (TC 2.A.102) family.</text>
</comment>
<keyword evidence="4 8" id="KW-1003">Cell membrane</keyword>
<feature type="transmembrane region" description="Helical" evidence="8">
    <location>
        <begin position="46"/>
        <end position="63"/>
    </location>
</feature>
<evidence type="ECO:0000256" key="6">
    <source>
        <dbReference type="ARBA" id="ARBA00022989"/>
    </source>
</evidence>
<name>A0ABV2CS73_9RHOO</name>
<sequence>MGGTSPAALAALAAISLLAGLAKGLTGFGGALVMAPLFSFFVPPQQAALLIVLVHAATSLQGVRGWHAQVRWSRVLPFVLLALLSAQLVTHWAAGSDAARMRRIIGACVLLATLPHLSGWRWQHGGRWSSTVLAGLASGAMTAFGGLGGPAAVCYFSGIAQGAVLRANLLGCFALLFCGVTMLLAAAHQLQAPHLVLSALLVPAFAAGVRAGERLSPRLPPRLFDRLVCALLLASGLLALLV</sequence>
<keyword evidence="3" id="KW-0813">Transport</keyword>
<accession>A0ABV2CS73</accession>
<evidence type="ECO:0000256" key="7">
    <source>
        <dbReference type="ARBA" id="ARBA00023136"/>
    </source>
</evidence>
<comment type="caution">
    <text evidence="9">The sequence shown here is derived from an EMBL/GenBank/DDBJ whole genome shotgun (WGS) entry which is preliminary data.</text>
</comment>